<feature type="domain" description="AMP-dependent synthetase/ligase" evidence="1">
    <location>
        <begin position="32"/>
        <end position="410"/>
    </location>
</feature>
<gene>
    <name evidence="3" type="ORF">V5O48_011941</name>
</gene>
<evidence type="ECO:0000259" key="1">
    <source>
        <dbReference type="Pfam" id="PF00501"/>
    </source>
</evidence>
<keyword evidence="4" id="KW-1185">Reference proteome</keyword>
<accession>A0ABR3F4S2</accession>
<dbReference type="PROSITE" id="PS00455">
    <property type="entry name" value="AMP_BINDING"/>
    <property type="match status" value="1"/>
</dbReference>
<proteinExistence type="predicted"/>
<evidence type="ECO:0000313" key="4">
    <source>
        <dbReference type="Proteomes" id="UP001465976"/>
    </source>
</evidence>
<organism evidence="3 4">
    <name type="scientific">Marasmius crinis-equi</name>
    <dbReference type="NCBI Taxonomy" id="585013"/>
    <lineage>
        <taxon>Eukaryota</taxon>
        <taxon>Fungi</taxon>
        <taxon>Dikarya</taxon>
        <taxon>Basidiomycota</taxon>
        <taxon>Agaricomycotina</taxon>
        <taxon>Agaricomycetes</taxon>
        <taxon>Agaricomycetidae</taxon>
        <taxon>Agaricales</taxon>
        <taxon>Marasmiineae</taxon>
        <taxon>Marasmiaceae</taxon>
        <taxon>Marasmius</taxon>
    </lineage>
</organism>
<comment type="caution">
    <text evidence="3">The sequence shown here is derived from an EMBL/GenBank/DDBJ whole genome shotgun (WGS) entry which is preliminary data.</text>
</comment>
<dbReference type="Proteomes" id="UP001465976">
    <property type="component" value="Unassembled WGS sequence"/>
</dbReference>
<name>A0ABR3F4S2_9AGAR</name>
<dbReference type="Pfam" id="PF13193">
    <property type="entry name" value="AMP-binding_C"/>
    <property type="match status" value="1"/>
</dbReference>
<dbReference type="Gene3D" id="3.40.50.12780">
    <property type="entry name" value="N-terminal domain of ligase-like"/>
    <property type="match status" value="1"/>
</dbReference>
<dbReference type="InterPro" id="IPR000873">
    <property type="entry name" value="AMP-dep_synth/lig_dom"/>
</dbReference>
<dbReference type="InterPro" id="IPR045851">
    <property type="entry name" value="AMP-bd_C_sf"/>
</dbReference>
<dbReference type="InterPro" id="IPR020845">
    <property type="entry name" value="AMP-binding_CS"/>
</dbReference>
<dbReference type="EMBL" id="JBAHYK010001007">
    <property type="protein sequence ID" value="KAL0570022.1"/>
    <property type="molecule type" value="Genomic_DNA"/>
</dbReference>
<sequence length="562" mass="61889">MSINLHPDIPLVPDDVTLHQFIFGTHCMRPQRPEHAPWLIDDETGVKYSEQELKERTLALSTALQRRFSLKSDDVVVLLSGNHIEPSQDYPVCIWATQCFLGIVAPTNPAFTVPELTKHLGFVKASLVITQSDLLPTVEKAAKQAGILFDRIVTINEHEDRTSIPRLIQEGRLLPPAKEYTLAPGDNKKKIAFYNTSSGTTGPPKVVKISHHAIIANVLLMAAHNRIHLSYTPRAEKRYRVGDSCLAVLPLYHIYGLNAILHFNIFAGLSVVIAPKFNFSNMLSSIARHRITHLMLVPPQVVLLCKDPAVKSYDLSSVRAILCGASALPAELFEQLLSLFPHAHVGQAYGATEVTGTASMHPITDKQNPYCGTFVPGVSGRVVRADGSTASPNEEGELHIKTVAAASGYLHNEDATSETFLEGGWIRSGDIVRIDALGNVVVVDRVKVRGFQVAPAELEGTILDSPLVDDVCVVPIFDTYSGELPLAYVVPSQLAKTMINNGESKKVKQTIMQHVAVNKARFKHLARLEFTENLPRTASGKLLRRDLRERAKRLSSYNTVRL</sequence>
<reference evidence="3 4" key="1">
    <citation type="submission" date="2024-02" db="EMBL/GenBank/DDBJ databases">
        <title>A draft genome for the cacao thread blight pathogen Marasmius crinis-equi.</title>
        <authorList>
            <person name="Cohen S.P."/>
            <person name="Baruah I.K."/>
            <person name="Amoako-Attah I."/>
            <person name="Bukari Y."/>
            <person name="Meinhardt L.W."/>
            <person name="Bailey B.A."/>
        </authorList>
    </citation>
    <scope>NUCLEOTIDE SEQUENCE [LARGE SCALE GENOMIC DNA]</scope>
    <source>
        <strain evidence="3 4">GH-76</strain>
    </source>
</reference>
<evidence type="ECO:0000313" key="3">
    <source>
        <dbReference type="EMBL" id="KAL0570022.1"/>
    </source>
</evidence>
<dbReference type="InterPro" id="IPR042099">
    <property type="entry name" value="ANL_N_sf"/>
</dbReference>
<dbReference type="Pfam" id="PF00501">
    <property type="entry name" value="AMP-binding"/>
    <property type="match status" value="1"/>
</dbReference>
<feature type="domain" description="AMP-binding enzyme C-terminal" evidence="2">
    <location>
        <begin position="457"/>
        <end position="541"/>
    </location>
</feature>
<evidence type="ECO:0000259" key="2">
    <source>
        <dbReference type="Pfam" id="PF13193"/>
    </source>
</evidence>
<dbReference type="PANTHER" id="PTHR24096">
    <property type="entry name" value="LONG-CHAIN-FATTY-ACID--COA LIGASE"/>
    <property type="match status" value="1"/>
</dbReference>
<dbReference type="SUPFAM" id="SSF56801">
    <property type="entry name" value="Acetyl-CoA synthetase-like"/>
    <property type="match status" value="1"/>
</dbReference>
<dbReference type="Gene3D" id="3.30.300.30">
    <property type="match status" value="1"/>
</dbReference>
<protein>
    <submittedName>
        <fullName evidence="3">Uncharacterized protein</fullName>
    </submittedName>
</protein>
<dbReference type="InterPro" id="IPR025110">
    <property type="entry name" value="AMP-bd_C"/>
</dbReference>
<dbReference type="PANTHER" id="PTHR24096:SF422">
    <property type="entry name" value="BCDNA.GH02901"/>
    <property type="match status" value="1"/>
</dbReference>